<protein>
    <submittedName>
        <fullName evidence="1">Uncharacterized protein</fullName>
    </submittedName>
</protein>
<evidence type="ECO:0000313" key="2">
    <source>
        <dbReference type="Proteomes" id="UP000588083"/>
    </source>
</evidence>
<reference evidence="1 2" key="1">
    <citation type="journal article" date="2020" name="Front. Microbiol.">
        <title>Single-cell genomics of novel Actinobacteria with the Wood-Ljungdahl pathway discovered in a serpentinizing system.</title>
        <authorList>
            <person name="Merino N."/>
            <person name="Kawai M."/>
            <person name="Boyd E.S."/>
            <person name="Colman D.R."/>
            <person name="McGlynn S.E."/>
            <person name="Nealson K.H."/>
            <person name="Kurokawa K."/>
            <person name="Hongoh Y."/>
        </authorList>
    </citation>
    <scope>NUCLEOTIDE SEQUENCE [LARGE SCALE GENOMIC DNA]</scope>
    <source>
        <strain evidence="1 2">S34</strain>
    </source>
</reference>
<comment type="caution">
    <text evidence="1">The sequence shown here is derived from an EMBL/GenBank/DDBJ whole genome shotgun (WGS) entry which is preliminary data.</text>
</comment>
<sequence length="75" mass="8601">MSRAKDAMIRIIQEQPEDITEGIGRSNGSVVVGIIDYRRKYVNCLNQSQFFIYPIDAGIIDGTGPYQNVRIFDFW</sequence>
<organism evidence="1 2">
    <name type="scientific">Candidatus Hakubella thermalkaliphila</name>
    <dbReference type="NCBI Taxonomy" id="2754717"/>
    <lineage>
        <taxon>Bacteria</taxon>
        <taxon>Bacillati</taxon>
        <taxon>Actinomycetota</taxon>
        <taxon>Actinomycetota incertae sedis</taxon>
        <taxon>Candidatus Hakubellales</taxon>
        <taxon>Candidatus Hakubellaceae</taxon>
        <taxon>Candidatus Hakubella</taxon>
    </lineage>
</organism>
<dbReference type="EMBL" id="BLRZ01000256">
    <property type="protein sequence ID" value="GFP31314.1"/>
    <property type="molecule type" value="Genomic_DNA"/>
</dbReference>
<dbReference type="AlphaFoldDB" id="A0A6V8PHU2"/>
<proteinExistence type="predicted"/>
<evidence type="ECO:0000313" key="1">
    <source>
        <dbReference type="EMBL" id="GFP31314.1"/>
    </source>
</evidence>
<accession>A0A6V8PHU2</accession>
<gene>
    <name evidence="1" type="ORF">HKBW3S34_02234</name>
</gene>
<name>A0A6V8PHU2_9ACTN</name>
<keyword evidence="2" id="KW-1185">Reference proteome</keyword>
<dbReference type="Proteomes" id="UP000588083">
    <property type="component" value="Unassembled WGS sequence"/>
</dbReference>